<gene>
    <name evidence="4" type="ORF">IM811_007151</name>
</gene>
<evidence type="ECO:0000259" key="3">
    <source>
        <dbReference type="SMART" id="SM00906"/>
    </source>
</evidence>
<dbReference type="Pfam" id="PF04082">
    <property type="entry name" value="Fungal_trans"/>
    <property type="match status" value="1"/>
</dbReference>
<evidence type="ECO:0000256" key="2">
    <source>
        <dbReference type="SAM" id="MobiDB-lite"/>
    </source>
</evidence>
<dbReference type="EMBL" id="JADCTT010000019">
    <property type="protein sequence ID" value="KAF9742969.1"/>
    <property type="molecule type" value="Genomic_DNA"/>
</dbReference>
<evidence type="ECO:0000313" key="5">
    <source>
        <dbReference type="Proteomes" id="UP000616885"/>
    </source>
</evidence>
<dbReference type="PANTHER" id="PTHR47431:SF2">
    <property type="entry name" value="ZN(II)2CYS6 TRANSCRIPTION FACTOR (EUROFUNG)"/>
    <property type="match status" value="1"/>
</dbReference>
<dbReference type="GO" id="GO:0006351">
    <property type="term" value="P:DNA-templated transcription"/>
    <property type="evidence" value="ECO:0007669"/>
    <property type="project" value="InterPro"/>
</dbReference>
<evidence type="ECO:0000313" key="4">
    <source>
        <dbReference type="EMBL" id="KAF9742969.1"/>
    </source>
</evidence>
<feature type="domain" description="Xylanolytic transcriptional activator regulatory" evidence="3">
    <location>
        <begin position="182"/>
        <end position="257"/>
    </location>
</feature>
<sequence>MHTSTGRGEPEQIVWDSTDRQTPLTNFQHQIESDRSHWGRQGFTPALEREQQPVQPSDNFTPIREQRPDEPGNDIPPSSLEEEIVEDDQLLINLFYTTFHFAHPFLVPRGLYFSQNYPPFLRVVVHLIGCHFSGTACSETLEGISSRLIERARSGGNCGFVLVQAMLLLSIALHARNDSDKSVSMLSKAVSLAIEIGLHRKDYAFIYGKGSPVLEESLRRTWWELYVTDGFMAALQQRTSFRCYAVETDMPLPCDESMYVEGSFIMQPKTLSQFDGRIYTEDELRFSSFAYRIEAVRILARALAIAGIHDIHRDQIQAIDNALAAWPHYLDLGKAEPIDTSGEVDNMLLQAHMLIQYTTMIIHFPRSDLIDAAPATASDMPASSLLPIYSRSMHGVKAVEASKRLGNLAALQDSAKKYSPFFLNGLLLSSVVQLSACSLRPSGFQQHYRDRLCLSTGLLKTLSPVWALARSTWATINAMTLEALAKNNELISGQTKSLDDSAIDVGVSAAELSVTDLSWMGLLTWEPGE</sequence>
<dbReference type="InterPro" id="IPR007219">
    <property type="entry name" value="XnlR_reg_dom"/>
</dbReference>
<proteinExistence type="predicted"/>
<reference evidence="4" key="1">
    <citation type="submission" date="2020-10" db="EMBL/GenBank/DDBJ databases">
        <title>High-Quality Genome Resource of Clonostachys rosea strain S41 by Oxford Nanopore Long-Read Sequencing.</title>
        <authorList>
            <person name="Wang H."/>
        </authorList>
    </citation>
    <scope>NUCLEOTIDE SEQUENCE</scope>
    <source>
        <strain evidence="4">S41</strain>
    </source>
</reference>
<dbReference type="GO" id="GO:0008270">
    <property type="term" value="F:zinc ion binding"/>
    <property type="evidence" value="ECO:0007669"/>
    <property type="project" value="InterPro"/>
</dbReference>
<keyword evidence="1" id="KW-0539">Nucleus</keyword>
<comment type="caution">
    <text evidence="4">The sequence shown here is derived from an EMBL/GenBank/DDBJ whole genome shotgun (WGS) entry which is preliminary data.</text>
</comment>
<dbReference type="CDD" id="cd12148">
    <property type="entry name" value="fungal_TF_MHR"/>
    <property type="match status" value="1"/>
</dbReference>
<feature type="compositionally biased region" description="Polar residues" evidence="2">
    <location>
        <begin position="20"/>
        <end position="30"/>
    </location>
</feature>
<name>A0A8H7K6Q8_BIOOC</name>
<dbReference type="AlphaFoldDB" id="A0A8H7K6Q8"/>
<evidence type="ECO:0000256" key="1">
    <source>
        <dbReference type="ARBA" id="ARBA00023242"/>
    </source>
</evidence>
<dbReference type="GO" id="GO:0003677">
    <property type="term" value="F:DNA binding"/>
    <property type="evidence" value="ECO:0007669"/>
    <property type="project" value="InterPro"/>
</dbReference>
<feature type="region of interest" description="Disordered" evidence="2">
    <location>
        <begin position="1"/>
        <end position="79"/>
    </location>
</feature>
<dbReference type="Proteomes" id="UP000616885">
    <property type="component" value="Unassembled WGS sequence"/>
</dbReference>
<dbReference type="PANTHER" id="PTHR47431">
    <property type="entry name" value="ZN(II)2CYS6 TRANSCRIPTION FACTOR (EUROFUNG)-RELATED"/>
    <property type="match status" value="1"/>
</dbReference>
<dbReference type="SMART" id="SM00906">
    <property type="entry name" value="Fungal_trans"/>
    <property type="match status" value="1"/>
</dbReference>
<accession>A0A8H7K6Q8</accession>
<protein>
    <recommendedName>
        <fullName evidence="3">Xylanolytic transcriptional activator regulatory domain-containing protein</fullName>
    </recommendedName>
</protein>
<organism evidence="4 5">
    <name type="scientific">Bionectria ochroleuca</name>
    <name type="common">Gliocladium roseum</name>
    <dbReference type="NCBI Taxonomy" id="29856"/>
    <lineage>
        <taxon>Eukaryota</taxon>
        <taxon>Fungi</taxon>
        <taxon>Dikarya</taxon>
        <taxon>Ascomycota</taxon>
        <taxon>Pezizomycotina</taxon>
        <taxon>Sordariomycetes</taxon>
        <taxon>Hypocreomycetidae</taxon>
        <taxon>Hypocreales</taxon>
        <taxon>Bionectriaceae</taxon>
        <taxon>Clonostachys</taxon>
    </lineage>
</organism>